<keyword evidence="12" id="KW-1185">Reference proteome</keyword>
<evidence type="ECO:0000313" key="12">
    <source>
        <dbReference type="Proteomes" id="UP000816034"/>
    </source>
</evidence>
<keyword evidence="6 9" id="KW-0663">Pyridoxal phosphate</keyword>
<keyword evidence="7 10" id="KW-0100">Branched-chain amino acid biosynthesis</keyword>
<dbReference type="GO" id="GO:0004084">
    <property type="term" value="F:branched-chain-amino-acid transaminase activity"/>
    <property type="evidence" value="ECO:0007669"/>
    <property type="project" value="UniProtKB-EC"/>
</dbReference>
<dbReference type="NCBIfam" id="TIGR01123">
    <property type="entry name" value="ilvE_II"/>
    <property type="match status" value="1"/>
</dbReference>
<comment type="caution">
    <text evidence="11">The sequence shown here is derived from an EMBL/GenBank/DDBJ whole genome shotgun (WGS) entry which is preliminary data.</text>
</comment>
<dbReference type="InterPro" id="IPR043132">
    <property type="entry name" value="BCAT-like_C"/>
</dbReference>
<reference evidence="11 12" key="1">
    <citation type="journal article" date="2018" name="BMC Genomics">
        <title>The genome of Naegleria lovaniensis, the basis for a comparative approach to unravel pathogenicity factors of the human pathogenic amoeba N. fowleri.</title>
        <authorList>
            <person name="Liechti N."/>
            <person name="Schurch N."/>
            <person name="Bruggmann R."/>
            <person name="Wittwer M."/>
        </authorList>
    </citation>
    <scope>NUCLEOTIDE SEQUENCE [LARGE SCALE GENOMIC DNA]</scope>
    <source>
        <strain evidence="11 12">ATCC 30569</strain>
    </source>
</reference>
<dbReference type="EMBL" id="PYSW02000015">
    <property type="protein sequence ID" value="KAG2386677.1"/>
    <property type="molecule type" value="Genomic_DNA"/>
</dbReference>
<evidence type="ECO:0000256" key="4">
    <source>
        <dbReference type="ARBA" id="ARBA00022605"/>
    </source>
</evidence>
<name>A0AA88GPV1_NAELO</name>
<keyword evidence="4 10" id="KW-0028">Amino-acid biosynthesis</keyword>
<comment type="similarity">
    <text evidence="2 8">Belongs to the class-IV pyridoxal-phosphate-dependent aminotransferase family.</text>
</comment>
<accession>A0AA88GPV1</accession>
<dbReference type="AlphaFoldDB" id="A0AA88GPV1"/>
<dbReference type="InterPro" id="IPR033939">
    <property type="entry name" value="BCAT_family"/>
</dbReference>
<evidence type="ECO:0000256" key="8">
    <source>
        <dbReference type="RuleBase" id="RU004106"/>
    </source>
</evidence>
<dbReference type="SUPFAM" id="SSF56752">
    <property type="entry name" value="D-aminoacid aminotransferase-like PLP-dependent enzymes"/>
    <property type="match status" value="1"/>
</dbReference>
<dbReference type="GeneID" id="68094877"/>
<dbReference type="Gene3D" id="3.20.10.10">
    <property type="entry name" value="D-amino Acid Aminotransferase, subunit A, domain 2"/>
    <property type="match status" value="1"/>
</dbReference>
<dbReference type="EC" id="2.6.1.42" evidence="10"/>
<evidence type="ECO:0000256" key="9">
    <source>
        <dbReference type="RuleBase" id="RU004516"/>
    </source>
</evidence>
<gene>
    <name evidence="11" type="ORF">C9374_002421</name>
</gene>
<dbReference type="InterPro" id="IPR043131">
    <property type="entry name" value="BCAT-like_N"/>
</dbReference>
<keyword evidence="3 10" id="KW-0032">Aminotransferase</keyword>
<proteinExistence type="inferred from homology"/>
<dbReference type="InterPro" id="IPR036038">
    <property type="entry name" value="Aminotransferase-like"/>
</dbReference>
<dbReference type="InterPro" id="IPR005786">
    <property type="entry name" value="B_amino_transII"/>
</dbReference>
<dbReference type="InterPro" id="IPR001544">
    <property type="entry name" value="Aminotrans_IV"/>
</dbReference>
<dbReference type="PANTHER" id="PTHR11825">
    <property type="entry name" value="SUBGROUP IIII AMINOTRANSFERASE"/>
    <property type="match status" value="1"/>
</dbReference>
<dbReference type="GO" id="GO:0009082">
    <property type="term" value="P:branched-chain amino acid biosynthetic process"/>
    <property type="evidence" value="ECO:0007669"/>
    <property type="project" value="UniProtKB-KW"/>
</dbReference>
<dbReference type="FunFam" id="3.30.470.10:FF:000002">
    <property type="entry name" value="Branched-chain-amino-acid aminotransferase"/>
    <property type="match status" value="1"/>
</dbReference>
<dbReference type="PANTHER" id="PTHR11825:SF44">
    <property type="entry name" value="BRANCHED-CHAIN-AMINO-ACID AMINOTRANSFERASE"/>
    <property type="match status" value="1"/>
</dbReference>
<dbReference type="Pfam" id="PF01063">
    <property type="entry name" value="Aminotran_4"/>
    <property type="match status" value="1"/>
</dbReference>
<comment type="catalytic activity">
    <reaction evidence="10">
        <text>L-valine + 2-oxoglutarate = 3-methyl-2-oxobutanoate + L-glutamate</text>
        <dbReference type="Rhea" id="RHEA:24813"/>
        <dbReference type="ChEBI" id="CHEBI:11851"/>
        <dbReference type="ChEBI" id="CHEBI:16810"/>
        <dbReference type="ChEBI" id="CHEBI:29985"/>
        <dbReference type="ChEBI" id="CHEBI:57762"/>
        <dbReference type="EC" id="2.6.1.42"/>
    </reaction>
</comment>
<dbReference type="InterPro" id="IPR018300">
    <property type="entry name" value="Aminotrans_IV_CS"/>
</dbReference>
<evidence type="ECO:0000256" key="6">
    <source>
        <dbReference type="ARBA" id="ARBA00022898"/>
    </source>
</evidence>
<evidence type="ECO:0000313" key="11">
    <source>
        <dbReference type="EMBL" id="KAG2386677.1"/>
    </source>
</evidence>
<evidence type="ECO:0000256" key="7">
    <source>
        <dbReference type="ARBA" id="ARBA00023304"/>
    </source>
</evidence>
<comment type="cofactor">
    <cofactor evidence="1 9">
        <name>pyridoxal 5'-phosphate</name>
        <dbReference type="ChEBI" id="CHEBI:597326"/>
    </cofactor>
</comment>
<dbReference type="NCBIfam" id="NF009897">
    <property type="entry name" value="PRK13357.1"/>
    <property type="match status" value="1"/>
</dbReference>
<dbReference type="Proteomes" id="UP000816034">
    <property type="component" value="Unassembled WGS sequence"/>
</dbReference>
<organism evidence="11 12">
    <name type="scientific">Naegleria lovaniensis</name>
    <name type="common">Amoeba</name>
    <dbReference type="NCBI Taxonomy" id="51637"/>
    <lineage>
        <taxon>Eukaryota</taxon>
        <taxon>Discoba</taxon>
        <taxon>Heterolobosea</taxon>
        <taxon>Tetramitia</taxon>
        <taxon>Eutetramitia</taxon>
        <taxon>Vahlkampfiidae</taxon>
        <taxon>Naegleria</taxon>
    </lineage>
</organism>
<dbReference type="GO" id="GO:0008652">
    <property type="term" value="P:amino acid biosynthetic process"/>
    <property type="evidence" value="ECO:0007669"/>
    <property type="project" value="UniProtKB-KW"/>
</dbReference>
<keyword evidence="5 10" id="KW-0808">Transferase</keyword>
<protein>
    <recommendedName>
        <fullName evidence="10">Branched-chain-amino-acid aminotransferase</fullName>
        <ecNumber evidence="10">2.6.1.42</ecNumber>
    </recommendedName>
</protein>
<evidence type="ECO:0000256" key="1">
    <source>
        <dbReference type="ARBA" id="ARBA00001933"/>
    </source>
</evidence>
<evidence type="ECO:0000256" key="2">
    <source>
        <dbReference type="ARBA" id="ARBA00009320"/>
    </source>
</evidence>
<dbReference type="CDD" id="cd01557">
    <property type="entry name" value="BCAT_beta_family"/>
    <property type="match status" value="1"/>
</dbReference>
<evidence type="ECO:0000256" key="5">
    <source>
        <dbReference type="ARBA" id="ARBA00022679"/>
    </source>
</evidence>
<evidence type="ECO:0000256" key="10">
    <source>
        <dbReference type="RuleBase" id="RU004517"/>
    </source>
</evidence>
<dbReference type="PROSITE" id="PS00770">
    <property type="entry name" value="AA_TRANSFER_CLASS_4"/>
    <property type="match status" value="1"/>
</dbReference>
<comment type="catalytic activity">
    <reaction evidence="10">
        <text>L-leucine + 2-oxoglutarate = 4-methyl-2-oxopentanoate + L-glutamate</text>
        <dbReference type="Rhea" id="RHEA:18321"/>
        <dbReference type="ChEBI" id="CHEBI:16810"/>
        <dbReference type="ChEBI" id="CHEBI:17865"/>
        <dbReference type="ChEBI" id="CHEBI:29985"/>
        <dbReference type="ChEBI" id="CHEBI:57427"/>
        <dbReference type="EC" id="2.6.1.42"/>
    </reaction>
</comment>
<dbReference type="RefSeq" id="XP_044550669.1">
    <property type="nucleotide sequence ID" value="XM_044691838.1"/>
</dbReference>
<sequence length="443" mass="49263">MLKTSSSLLSSTIKLNRAGAGGNSSSVLVNSVLTAASTTTIPSSGHHRFYHQTVATEELKDDHTSIRKCAYGNFYHTALTIERTKTPLTKPSWEGLVFGKQFTDHMLEVDWNSEKGWTAPRIVPYHDLVLPPSCSSLHYAIQCFEGLKAYKNGENVYLFRPEMNANRMNRSCARLGLPNFAGEEFLKCLAELVKVEKDWVPDKRGYSLYLRPTVISTERTMGVLPPNNAKLFVICSPVGPYFKSGFAPVKLLADPKYVRAFPGGTGNAKVGSNYGPTIMPQLEAIEKGYSQVLWLFGADHQITEVGTMNIFFHRIGKNGEKELITPPLGDVILPGVTRDSVLHIVRNDFKLKANEVTYTMNDFIDDVKNGRLLESFGAGTACVVAPISAIRYEDVEYPVPVPPKEESLAMKLWDRILSIQYGETPHPFCHNIENIIAGTETWN</sequence>
<evidence type="ECO:0000256" key="3">
    <source>
        <dbReference type="ARBA" id="ARBA00022576"/>
    </source>
</evidence>
<comment type="catalytic activity">
    <reaction evidence="10">
        <text>L-isoleucine + 2-oxoglutarate = (S)-3-methyl-2-oxopentanoate + L-glutamate</text>
        <dbReference type="Rhea" id="RHEA:24801"/>
        <dbReference type="ChEBI" id="CHEBI:16810"/>
        <dbReference type="ChEBI" id="CHEBI:29985"/>
        <dbReference type="ChEBI" id="CHEBI:35146"/>
        <dbReference type="ChEBI" id="CHEBI:58045"/>
        <dbReference type="EC" id="2.6.1.42"/>
    </reaction>
</comment>
<dbReference type="Gene3D" id="3.30.470.10">
    <property type="match status" value="1"/>
</dbReference>